<dbReference type="KEGG" id="fse:DI487_12360"/>
<dbReference type="AlphaFoldDB" id="A0A2U8QWM7"/>
<evidence type="ECO:0000313" key="1">
    <source>
        <dbReference type="EMBL" id="AWM14568.1"/>
    </source>
</evidence>
<dbReference type="EMBL" id="CP029463">
    <property type="protein sequence ID" value="AWM14568.1"/>
    <property type="molecule type" value="Genomic_DNA"/>
</dbReference>
<protein>
    <submittedName>
        <fullName evidence="1">Uncharacterized protein</fullName>
    </submittedName>
</protein>
<dbReference type="OrthoDB" id="1454226at2"/>
<sequence length="71" mass="7992">MKKIFVLAIVFSLFSFSSENKDTSVVYVCGKSEIYHQVKSHAALKRCKSDITEMTEKEALDAGKRKCKCKG</sequence>
<dbReference type="RefSeq" id="WP_109569926.1">
    <property type="nucleotide sequence ID" value="NZ_CP029463.1"/>
</dbReference>
<reference evidence="1 2" key="1">
    <citation type="submission" date="2018-05" db="EMBL/GenBank/DDBJ databases">
        <title>Flavobacterium sp. MEBiC07310.</title>
        <authorList>
            <person name="Baek K."/>
        </authorList>
    </citation>
    <scope>NUCLEOTIDE SEQUENCE [LARGE SCALE GENOMIC DNA]</scope>
    <source>
        <strain evidence="1 2">MEBiC07310</strain>
    </source>
</reference>
<organism evidence="1 2">
    <name type="scientific">Flavobacterium sediminis</name>
    <dbReference type="NCBI Taxonomy" id="2201181"/>
    <lineage>
        <taxon>Bacteria</taxon>
        <taxon>Pseudomonadati</taxon>
        <taxon>Bacteroidota</taxon>
        <taxon>Flavobacteriia</taxon>
        <taxon>Flavobacteriales</taxon>
        <taxon>Flavobacteriaceae</taxon>
        <taxon>Flavobacterium</taxon>
    </lineage>
</organism>
<proteinExistence type="predicted"/>
<gene>
    <name evidence="1" type="ORF">DI487_12360</name>
</gene>
<accession>A0A2U8QWM7</accession>
<dbReference type="Proteomes" id="UP000245429">
    <property type="component" value="Chromosome"/>
</dbReference>
<keyword evidence="2" id="KW-1185">Reference proteome</keyword>
<evidence type="ECO:0000313" key="2">
    <source>
        <dbReference type="Proteomes" id="UP000245429"/>
    </source>
</evidence>
<name>A0A2U8QWM7_9FLAO</name>